<dbReference type="InterPro" id="IPR011335">
    <property type="entry name" value="Restrct_endonuc-II-like"/>
</dbReference>
<dbReference type="EMBL" id="BSXW01000094">
    <property type="protein sequence ID" value="GMF11962.1"/>
    <property type="molecule type" value="Genomic_DNA"/>
</dbReference>
<accession>A0A9W6WGL9</accession>
<gene>
    <name evidence="2" type="ORF">Plil01_000262700</name>
</gene>
<dbReference type="SUPFAM" id="SSF52980">
    <property type="entry name" value="Restriction endonuclease-like"/>
    <property type="match status" value="1"/>
</dbReference>
<dbReference type="AlphaFoldDB" id="A0A9W6WGL9"/>
<comment type="caution">
    <text evidence="2">The sequence shown here is derived from an EMBL/GenBank/DDBJ whole genome shotgun (WGS) entry which is preliminary data.</text>
</comment>
<dbReference type="CDD" id="cd06260">
    <property type="entry name" value="DUF820-like"/>
    <property type="match status" value="1"/>
</dbReference>
<dbReference type="Proteomes" id="UP001165083">
    <property type="component" value="Unassembled WGS sequence"/>
</dbReference>
<dbReference type="Pfam" id="PF05685">
    <property type="entry name" value="Uma2"/>
    <property type="match status" value="1"/>
</dbReference>
<evidence type="ECO:0000313" key="3">
    <source>
        <dbReference type="Proteomes" id="UP001165083"/>
    </source>
</evidence>
<evidence type="ECO:0000259" key="1">
    <source>
        <dbReference type="Pfam" id="PF05685"/>
    </source>
</evidence>
<organism evidence="2 3">
    <name type="scientific">Phytophthora lilii</name>
    <dbReference type="NCBI Taxonomy" id="2077276"/>
    <lineage>
        <taxon>Eukaryota</taxon>
        <taxon>Sar</taxon>
        <taxon>Stramenopiles</taxon>
        <taxon>Oomycota</taxon>
        <taxon>Peronosporomycetes</taxon>
        <taxon>Peronosporales</taxon>
        <taxon>Peronosporaceae</taxon>
        <taxon>Phytophthora</taxon>
    </lineage>
</organism>
<evidence type="ECO:0000313" key="2">
    <source>
        <dbReference type="EMBL" id="GMF11962.1"/>
    </source>
</evidence>
<reference evidence="2" key="1">
    <citation type="submission" date="2023-04" db="EMBL/GenBank/DDBJ databases">
        <title>Phytophthora lilii NBRC 32176.</title>
        <authorList>
            <person name="Ichikawa N."/>
            <person name="Sato H."/>
            <person name="Tonouchi N."/>
        </authorList>
    </citation>
    <scope>NUCLEOTIDE SEQUENCE</scope>
    <source>
        <strain evidence="2">NBRC 32176</strain>
    </source>
</reference>
<name>A0A9W6WGL9_9STRA</name>
<dbReference type="GO" id="GO:0006281">
    <property type="term" value="P:DNA repair"/>
    <property type="evidence" value="ECO:0007669"/>
    <property type="project" value="UniProtKB-ARBA"/>
</dbReference>
<protein>
    <submittedName>
        <fullName evidence="2">Unnamed protein product</fullName>
    </submittedName>
</protein>
<dbReference type="InterPro" id="IPR008538">
    <property type="entry name" value="Uma2"/>
</dbReference>
<proteinExistence type="predicted"/>
<feature type="domain" description="Putative restriction endonuclease" evidence="1">
    <location>
        <begin position="58"/>
        <end position="207"/>
    </location>
</feature>
<keyword evidence="3" id="KW-1185">Reference proteome</keyword>
<dbReference type="InterPro" id="IPR012296">
    <property type="entry name" value="Nuclease_put_TT1808"/>
</dbReference>
<sequence>MTDNQQSHEATLMKLVHDLETKPALCFVKDYPAVKLKQLNLYVKEHGPLVNPEFGEQPAFFIDEGRFIPYRLTSYGNQKVAAEIAGELGNWASRSGKRGAVSTSAGAFISGTDVRTPDIAYAPRHTDRNLSSEATWTYRGEPYTPTFVVEIDRLSGQDSRFLALDRKMRTQFFQHGVELGWLIDPHPDSQLMYEYYLNANEEMQSSDNSSWRDLDGRDVLSGFCLPSVALDMVLNQEPASSSEEEVEEMECPWPMCTDRFRLMEFSSCPFRAASRRTSTQALSTPQQLA</sequence>
<dbReference type="OrthoDB" id="88517at2759"/>
<dbReference type="Gene3D" id="3.90.1570.10">
    <property type="entry name" value="tt1808, chain A"/>
    <property type="match status" value="1"/>
</dbReference>